<dbReference type="Proteomes" id="UP000288805">
    <property type="component" value="Unassembled WGS sequence"/>
</dbReference>
<comment type="caution">
    <text evidence="1">The sequence shown here is derived from an EMBL/GenBank/DDBJ whole genome shotgun (WGS) entry which is preliminary data.</text>
</comment>
<reference evidence="1 2" key="1">
    <citation type="journal article" date="2018" name="PLoS Genet.">
        <title>Population sequencing reveals clonal diversity and ancestral inbreeding in the grapevine cultivar Chardonnay.</title>
        <authorList>
            <person name="Roach M.J."/>
            <person name="Johnson D.L."/>
            <person name="Bohlmann J."/>
            <person name="van Vuuren H.J."/>
            <person name="Jones S.J."/>
            <person name="Pretorius I.S."/>
            <person name="Schmidt S.A."/>
            <person name="Borneman A.R."/>
        </authorList>
    </citation>
    <scope>NUCLEOTIDE SEQUENCE [LARGE SCALE GENOMIC DNA]</scope>
    <source>
        <strain evidence="2">cv. Chardonnay</strain>
        <tissue evidence="1">Leaf</tissue>
    </source>
</reference>
<sequence length="61" mass="6593">MGVVDESALELYPCSVTIEEADPIDRHDQQKFLASADFLSNYSIPALISNMHAAAAEVLKG</sequence>
<accession>A0A438KA55</accession>
<gene>
    <name evidence="1" type="ORF">CK203_004312</name>
</gene>
<evidence type="ECO:0000313" key="1">
    <source>
        <dbReference type="EMBL" id="RVX18073.1"/>
    </source>
</evidence>
<name>A0A438KA55_VITVI</name>
<dbReference type="EMBL" id="QGNW01000012">
    <property type="protein sequence ID" value="RVX18073.1"/>
    <property type="molecule type" value="Genomic_DNA"/>
</dbReference>
<evidence type="ECO:0000313" key="2">
    <source>
        <dbReference type="Proteomes" id="UP000288805"/>
    </source>
</evidence>
<organism evidence="1 2">
    <name type="scientific">Vitis vinifera</name>
    <name type="common">Grape</name>
    <dbReference type="NCBI Taxonomy" id="29760"/>
    <lineage>
        <taxon>Eukaryota</taxon>
        <taxon>Viridiplantae</taxon>
        <taxon>Streptophyta</taxon>
        <taxon>Embryophyta</taxon>
        <taxon>Tracheophyta</taxon>
        <taxon>Spermatophyta</taxon>
        <taxon>Magnoliopsida</taxon>
        <taxon>eudicotyledons</taxon>
        <taxon>Gunneridae</taxon>
        <taxon>Pentapetalae</taxon>
        <taxon>rosids</taxon>
        <taxon>Vitales</taxon>
        <taxon>Vitaceae</taxon>
        <taxon>Viteae</taxon>
        <taxon>Vitis</taxon>
    </lineage>
</organism>
<dbReference type="AlphaFoldDB" id="A0A438KA55"/>
<protein>
    <submittedName>
        <fullName evidence="1">Uncharacterized protein</fullName>
    </submittedName>
</protein>
<proteinExistence type="predicted"/>